<evidence type="ECO:0000313" key="2">
    <source>
        <dbReference type="Proteomes" id="UP000271003"/>
    </source>
</evidence>
<evidence type="ECO:0000313" key="1">
    <source>
        <dbReference type="EMBL" id="BBF23414.1"/>
    </source>
</evidence>
<protein>
    <submittedName>
        <fullName evidence="1">Uncharacterized protein</fullName>
    </submittedName>
</protein>
<dbReference type="Proteomes" id="UP000271003">
    <property type="component" value="Chromosome"/>
</dbReference>
<reference evidence="1 2" key="1">
    <citation type="journal article" date="2018" name="Int. J. Syst. Evol. Microbiol.">
        <title>Mesosutterella multiformis gen. nov., sp. nov., a member of the family Sutterellaceae and Sutterella megalosphaeroides sp. nov., isolated from human faeces.</title>
        <authorList>
            <person name="Sakamoto M."/>
            <person name="Ikeyama N."/>
            <person name="Kunihiro T."/>
            <person name="Iino T."/>
            <person name="Yuki M."/>
            <person name="Ohkuma M."/>
        </authorList>
    </citation>
    <scope>NUCLEOTIDE SEQUENCE [LARGE SCALE GENOMIC DNA]</scope>
    <source>
        <strain evidence="1 2">6FBBBH3</strain>
    </source>
</reference>
<gene>
    <name evidence="1" type="ORF">SUTMEG_13050</name>
</gene>
<name>A0A2Z6IAK8_9BURK</name>
<accession>A0A2Z6IAK8</accession>
<organism evidence="1 2">
    <name type="scientific">Sutterella megalosphaeroides</name>
    <dbReference type="NCBI Taxonomy" id="2494234"/>
    <lineage>
        <taxon>Bacteria</taxon>
        <taxon>Pseudomonadati</taxon>
        <taxon>Pseudomonadota</taxon>
        <taxon>Betaproteobacteria</taxon>
        <taxon>Burkholderiales</taxon>
        <taxon>Sutterellaceae</taxon>
        <taxon>Sutterella</taxon>
    </lineage>
</organism>
<sequence>MRDYRTSGRGGIFRTSARGACERASFSGILCSSFPDLRKSDNRNDVLVDAGVTYNYKLP</sequence>
<dbReference type="KEGG" id="sutt:SUTMEG_13050"/>
<dbReference type="AlphaFoldDB" id="A0A2Z6IAK8"/>
<keyword evidence="2" id="KW-1185">Reference proteome</keyword>
<dbReference type="EMBL" id="AP018786">
    <property type="protein sequence ID" value="BBF23414.1"/>
    <property type="molecule type" value="Genomic_DNA"/>
</dbReference>
<proteinExistence type="predicted"/>